<keyword evidence="4 9" id="KW-0479">Metal-binding</keyword>
<keyword evidence="12" id="KW-1185">Reference proteome</keyword>
<dbReference type="Proteomes" id="UP000662986">
    <property type="component" value="Chromosome"/>
</dbReference>
<reference evidence="11 12" key="2">
    <citation type="journal article" date="2022" name="Arch. Microbiol.">
        <title>Rhodococcus pseudokoreensis sp. nov. isolated from the rhizosphere of young M26 apple rootstocks.</title>
        <authorList>
            <person name="Kampfer P."/>
            <person name="Glaeser S.P."/>
            <person name="Blom J."/>
            <person name="Wolf J."/>
            <person name="Benning S."/>
            <person name="Schloter M."/>
            <person name="Neumann-Schaal M."/>
        </authorList>
    </citation>
    <scope>NUCLEOTIDE SEQUENCE [LARGE SCALE GENOMIC DNA]</scope>
    <source>
        <strain evidence="11 12">R79</strain>
    </source>
</reference>
<evidence type="ECO:0000256" key="1">
    <source>
        <dbReference type="ARBA" id="ARBA00001947"/>
    </source>
</evidence>
<dbReference type="EC" id="1.1.1.1" evidence="3"/>
<protein>
    <recommendedName>
        <fullName evidence="3">alcohol dehydrogenase</fullName>
        <ecNumber evidence="3">1.1.1.1</ecNumber>
    </recommendedName>
</protein>
<evidence type="ECO:0000259" key="10">
    <source>
        <dbReference type="SMART" id="SM00829"/>
    </source>
</evidence>
<reference evidence="11 12" key="1">
    <citation type="journal article" date="2021" name="Microbiol. Resour. Announc.">
        <title>Complete Genome Sequences of Two Rhodococcus sp. Strains with Large and Linear Chromosomes, Isolated from Apple Rhizosphere.</title>
        <authorList>
            <person name="Benning S."/>
            <person name="Brugnone N."/>
            <person name="Siani R."/>
            <person name="Kublik S."/>
            <person name="Schloter M."/>
            <person name="Rad V."/>
        </authorList>
    </citation>
    <scope>NUCLEOTIDE SEQUENCE [LARGE SCALE GENOMIC DNA]</scope>
    <source>
        <strain evidence="11 12">R79</strain>
    </source>
</reference>
<organism evidence="11 12">
    <name type="scientific">Rhodococcus pseudokoreensis</name>
    <dbReference type="NCBI Taxonomy" id="2811421"/>
    <lineage>
        <taxon>Bacteria</taxon>
        <taxon>Bacillati</taxon>
        <taxon>Actinomycetota</taxon>
        <taxon>Actinomycetes</taxon>
        <taxon>Mycobacteriales</taxon>
        <taxon>Nocardiaceae</taxon>
        <taxon>Rhodococcus</taxon>
    </lineage>
</organism>
<comment type="catalytic activity">
    <reaction evidence="7">
        <text>a secondary alcohol + NAD(+) = a ketone + NADH + H(+)</text>
        <dbReference type="Rhea" id="RHEA:10740"/>
        <dbReference type="ChEBI" id="CHEBI:15378"/>
        <dbReference type="ChEBI" id="CHEBI:17087"/>
        <dbReference type="ChEBI" id="CHEBI:35681"/>
        <dbReference type="ChEBI" id="CHEBI:57540"/>
        <dbReference type="ChEBI" id="CHEBI:57945"/>
        <dbReference type="EC" id="1.1.1.1"/>
    </reaction>
</comment>
<evidence type="ECO:0000256" key="9">
    <source>
        <dbReference type="RuleBase" id="RU361277"/>
    </source>
</evidence>
<sequence>MRALQYTEFGAPPEIVDVPTPVPGAGQVLLRVTAAGVCHSDLHIMSTPASEYHYGPLPLTLGHEAVGTVVARGEGADHFPTGTSVLVYGPWGCGLCRNCSEGQENYCTHPSGVNPPGIAVDGAIAEYLLVDHERHLIPLGELDAVQAVALTDAGLTSYHAVKRAVTRLGAGCVAVVIGVGGLGHLAIQIIRALGAALIIAVDIAEDKLQLARNVGADHAVVGDIRAKDVITDLSRGRGADAVFDFVGSPETVTLAGAVAATYAEIAIVGVGHGTLPVGYRRLAFEASARNTFWGSRSELWEVVDLAHSGRLRVEVETYSLDQAPDVYERLSRGEVLGRAVIVPDCV</sequence>
<evidence type="ECO:0000256" key="6">
    <source>
        <dbReference type="ARBA" id="ARBA00023002"/>
    </source>
</evidence>
<dbReference type="PANTHER" id="PTHR42940">
    <property type="entry name" value="ALCOHOL DEHYDROGENASE 1-RELATED"/>
    <property type="match status" value="1"/>
</dbReference>
<evidence type="ECO:0000256" key="3">
    <source>
        <dbReference type="ARBA" id="ARBA00013190"/>
    </source>
</evidence>
<comment type="similarity">
    <text evidence="2 9">Belongs to the zinc-containing alcohol dehydrogenase family.</text>
</comment>
<accession>A0A974W9G9</accession>
<dbReference type="Pfam" id="PF08240">
    <property type="entry name" value="ADH_N"/>
    <property type="match status" value="1"/>
</dbReference>
<evidence type="ECO:0000256" key="8">
    <source>
        <dbReference type="ARBA" id="ARBA00049243"/>
    </source>
</evidence>
<name>A0A974W9G9_9NOCA</name>
<dbReference type="InterPro" id="IPR002328">
    <property type="entry name" value="ADH_Zn_CS"/>
</dbReference>
<keyword evidence="6" id="KW-0560">Oxidoreductase</keyword>
<evidence type="ECO:0000256" key="7">
    <source>
        <dbReference type="ARBA" id="ARBA00049164"/>
    </source>
</evidence>
<feature type="domain" description="Enoyl reductase (ER)" evidence="10">
    <location>
        <begin position="10"/>
        <end position="341"/>
    </location>
</feature>
<dbReference type="SUPFAM" id="SSF51735">
    <property type="entry name" value="NAD(P)-binding Rossmann-fold domains"/>
    <property type="match status" value="1"/>
</dbReference>
<dbReference type="PROSITE" id="PS00059">
    <property type="entry name" value="ADH_ZINC"/>
    <property type="match status" value="1"/>
</dbReference>
<evidence type="ECO:0000256" key="2">
    <source>
        <dbReference type="ARBA" id="ARBA00008072"/>
    </source>
</evidence>
<proteinExistence type="inferred from homology"/>
<dbReference type="Pfam" id="PF00107">
    <property type="entry name" value="ADH_zinc_N"/>
    <property type="match status" value="1"/>
</dbReference>
<dbReference type="InterPro" id="IPR013149">
    <property type="entry name" value="ADH-like_C"/>
</dbReference>
<evidence type="ECO:0000313" key="11">
    <source>
        <dbReference type="EMBL" id="QSE92718.1"/>
    </source>
</evidence>
<dbReference type="InterPro" id="IPR036291">
    <property type="entry name" value="NAD(P)-bd_dom_sf"/>
</dbReference>
<gene>
    <name evidence="11" type="ORF">JWS13_30980</name>
</gene>
<dbReference type="Gene3D" id="3.90.180.10">
    <property type="entry name" value="Medium-chain alcohol dehydrogenases, catalytic domain"/>
    <property type="match status" value="1"/>
</dbReference>
<keyword evidence="5 9" id="KW-0862">Zinc</keyword>
<dbReference type="InterPro" id="IPR020843">
    <property type="entry name" value="ER"/>
</dbReference>
<dbReference type="InterPro" id="IPR013154">
    <property type="entry name" value="ADH-like_N"/>
</dbReference>
<evidence type="ECO:0000256" key="5">
    <source>
        <dbReference type="ARBA" id="ARBA00022833"/>
    </source>
</evidence>
<dbReference type="PANTHER" id="PTHR42940:SF8">
    <property type="entry name" value="VACUOLAR PROTEIN SORTING-ASSOCIATED PROTEIN 11"/>
    <property type="match status" value="1"/>
</dbReference>
<evidence type="ECO:0000313" key="12">
    <source>
        <dbReference type="Proteomes" id="UP000662986"/>
    </source>
</evidence>
<evidence type="ECO:0000256" key="4">
    <source>
        <dbReference type="ARBA" id="ARBA00022723"/>
    </source>
</evidence>
<dbReference type="SMART" id="SM00829">
    <property type="entry name" value="PKS_ER"/>
    <property type="match status" value="1"/>
</dbReference>
<comment type="catalytic activity">
    <reaction evidence="8">
        <text>a primary alcohol + NAD(+) = an aldehyde + NADH + H(+)</text>
        <dbReference type="Rhea" id="RHEA:10736"/>
        <dbReference type="ChEBI" id="CHEBI:15378"/>
        <dbReference type="ChEBI" id="CHEBI:15734"/>
        <dbReference type="ChEBI" id="CHEBI:17478"/>
        <dbReference type="ChEBI" id="CHEBI:57540"/>
        <dbReference type="ChEBI" id="CHEBI:57945"/>
        <dbReference type="EC" id="1.1.1.1"/>
    </reaction>
</comment>
<dbReference type="Gene3D" id="3.40.50.720">
    <property type="entry name" value="NAD(P)-binding Rossmann-like Domain"/>
    <property type="match status" value="1"/>
</dbReference>
<dbReference type="SUPFAM" id="SSF50129">
    <property type="entry name" value="GroES-like"/>
    <property type="match status" value="1"/>
</dbReference>
<dbReference type="CDD" id="cd05284">
    <property type="entry name" value="arabinose_DH_like"/>
    <property type="match status" value="1"/>
</dbReference>
<dbReference type="EMBL" id="CP070619">
    <property type="protein sequence ID" value="QSE92718.1"/>
    <property type="molecule type" value="Genomic_DNA"/>
</dbReference>
<dbReference type="InterPro" id="IPR011032">
    <property type="entry name" value="GroES-like_sf"/>
</dbReference>
<comment type="cofactor">
    <cofactor evidence="1 9">
        <name>Zn(2+)</name>
        <dbReference type="ChEBI" id="CHEBI:29105"/>
    </cofactor>
</comment>